<reference evidence="2 3" key="1">
    <citation type="submission" date="2020-04" db="EMBL/GenBank/DDBJ databases">
        <title>Genomic insights into acetone-butanol-ethanol (ABE) fermentation by sequencing solventogenic clostridia strains.</title>
        <authorList>
            <person name="Brown S."/>
        </authorList>
    </citation>
    <scope>NUCLEOTIDE SEQUENCE [LARGE SCALE GENOMIC DNA]</scope>
    <source>
        <strain evidence="2 3">DJ011</strain>
    </source>
</reference>
<dbReference type="InterPro" id="IPR001387">
    <property type="entry name" value="Cro/C1-type_HTH"/>
</dbReference>
<accession>A0A923J2B8</accession>
<dbReference type="AlphaFoldDB" id="A0A923J2B8"/>
<dbReference type="Gene3D" id="1.10.260.40">
    <property type="entry name" value="lambda repressor-like DNA-binding domains"/>
    <property type="match status" value="1"/>
</dbReference>
<dbReference type="SMART" id="SM00530">
    <property type="entry name" value="HTH_XRE"/>
    <property type="match status" value="1"/>
</dbReference>
<sequence>MSPNKFGEFVAYRRKEKKISLRKMAELLDLSPAYWSDIEKGRRNPPNINKLQEISKLLGLSHDELDEMIDMASEDRDEIPMDLPNYIKESNLARTALRKARKMDEVEGKSDITEKAWKDFIKALEEEE</sequence>
<proteinExistence type="predicted"/>
<dbReference type="SUPFAM" id="SSF47413">
    <property type="entry name" value="lambda repressor-like DNA-binding domains"/>
    <property type="match status" value="1"/>
</dbReference>
<evidence type="ECO:0000259" key="1">
    <source>
        <dbReference type="PROSITE" id="PS50943"/>
    </source>
</evidence>
<dbReference type="EMBL" id="JAAZWO010000033">
    <property type="protein sequence ID" value="MBC2399684.1"/>
    <property type="molecule type" value="Genomic_DNA"/>
</dbReference>
<name>A0A923J2B8_CLOTT</name>
<protein>
    <submittedName>
        <fullName evidence="2">Helix-turn-helix transcriptional regulator</fullName>
    </submittedName>
</protein>
<comment type="caution">
    <text evidence="2">The sequence shown here is derived from an EMBL/GenBank/DDBJ whole genome shotgun (WGS) entry which is preliminary data.</text>
</comment>
<gene>
    <name evidence="2" type="ORF">HGG79_18215</name>
</gene>
<keyword evidence="3" id="KW-1185">Reference proteome</keyword>
<dbReference type="Pfam" id="PF01381">
    <property type="entry name" value="HTH_3"/>
    <property type="match status" value="1"/>
</dbReference>
<organism evidence="2 3">
    <name type="scientific">Clostridium tetanomorphum</name>
    <dbReference type="NCBI Taxonomy" id="1553"/>
    <lineage>
        <taxon>Bacteria</taxon>
        <taxon>Bacillati</taxon>
        <taxon>Bacillota</taxon>
        <taxon>Clostridia</taxon>
        <taxon>Eubacteriales</taxon>
        <taxon>Clostridiaceae</taxon>
        <taxon>Clostridium</taxon>
    </lineage>
</organism>
<feature type="domain" description="HTH cro/C1-type" evidence="1">
    <location>
        <begin position="10"/>
        <end position="65"/>
    </location>
</feature>
<dbReference type="GO" id="GO:0003677">
    <property type="term" value="F:DNA binding"/>
    <property type="evidence" value="ECO:0007669"/>
    <property type="project" value="InterPro"/>
</dbReference>
<dbReference type="Proteomes" id="UP000563151">
    <property type="component" value="Unassembled WGS sequence"/>
</dbReference>
<dbReference type="PROSITE" id="PS50943">
    <property type="entry name" value="HTH_CROC1"/>
    <property type="match status" value="1"/>
</dbReference>
<dbReference type="RefSeq" id="WP_061307336.1">
    <property type="nucleotide sequence ID" value="NZ_JAAZWO010000033.1"/>
</dbReference>
<dbReference type="InterPro" id="IPR010982">
    <property type="entry name" value="Lambda_DNA-bd_dom_sf"/>
</dbReference>
<dbReference type="CDD" id="cd00093">
    <property type="entry name" value="HTH_XRE"/>
    <property type="match status" value="1"/>
</dbReference>
<evidence type="ECO:0000313" key="2">
    <source>
        <dbReference type="EMBL" id="MBC2399684.1"/>
    </source>
</evidence>
<evidence type="ECO:0000313" key="3">
    <source>
        <dbReference type="Proteomes" id="UP000563151"/>
    </source>
</evidence>